<accession>A0A1H7TV98</accession>
<dbReference type="EMBL" id="JASAVS010000002">
    <property type="protein sequence ID" value="MDP8084623.1"/>
    <property type="molecule type" value="Genomic_DNA"/>
</dbReference>
<dbReference type="InterPro" id="IPR037066">
    <property type="entry name" value="Plug_dom_sf"/>
</dbReference>
<name>A0A1H7TV98_9PAST</name>
<keyword evidence="4" id="KW-0732">Signal</keyword>
<dbReference type="SUPFAM" id="SSF56935">
    <property type="entry name" value="Porins"/>
    <property type="match status" value="1"/>
</dbReference>
<dbReference type="OrthoDB" id="9766643at2"/>
<dbReference type="AlphaFoldDB" id="A0A1H7TV98"/>
<dbReference type="STRING" id="97481.SAMN05444853_10136"/>
<reference evidence="5 8" key="3">
    <citation type="journal article" date="2023" name="Front. Microbiol.">
        <title>Phylogeography and host specificity of Pasteurellaceae pathogenic to sea-farmed fish in the north-east Atlantic.</title>
        <authorList>
            <person name="Gulla S."/>
            <person name="Colquhoun D.J."/>
            <person name="Olsen A.B."/>
            <person name="Spilsberg B."/>
            <person name="Lagesen K."/>
            <person name="Aakesson C.P."/>
            <person name="Strom S."/>
            <person name="Manji F."/>
            <person name="Birkbeck T.H."/>
            <person name="Nilsen H.K."/>
        </authorList>
    </citation>
    <scope>NUCLEOTIDE SEQUENCE [LARGE SCALE GENOMIC DNA]</scope>
    <source>
        <strain evidence="5 8">VIO11850</strain>
    </source>
</reference>
<evidence type="ECO:0000256" key="3">
    <source>
        <dbReference type="ARBA" id="ARBA00023237"/>
    </source>
</evidence>
<keyword evidence="6" id="KW-0675">Receptor</keyword>
<evidence type="ECO:0000313" key="6">
    <source>
        <dbReference type="EMBL" id="SEL88790.1"/>
    </source>
</evidence>
<reference evidence="7" key="2">
    <citation type="submission" date="2016-10" db="EMBL/GenBank/DDBJ databases">
        <authorList>
            <person name="Varghese N."/>
            <person name="Submissions S."/>
        </authorList>
    </citation>
    <scope>NUCLEOTIDE SEQUENCE [LARGE SCALE GENOMIC DNA]</scope>
    <source>
        <strain evidence="7">DSM 24204</strain>
    </source>
</reference>
<evidence type="ECO:0000256" key="1">
    <source>
        <dbReference type="ARBA" id="ARBA00004442"/>
    </source>
</evidence>
<organism evidence="6 7">
    <name type="scientific">Phocoenobacter skyensis</name>
    <dbReference type="NCBI Taxonomy" id="97481"/>
    <lineage>
        <taxon>Bacteria</taxon>
        <taxon>Pseudomonadati</taxon>
        <taxon>Pseudomonadota</taxon>
        <taxon>Gammaproteobacteria</taxon>
        <taxon>Pasteurellales</taxon>
        <taxon>Pasteurellaceae</taxon>
        <taxon>Phocoenobacter</taxon>
    </lineage>
</organism>
<feature type="signal peptide" evidence="4">
    <location>
        <begin position="1"/>
        <end position="21"/>
    </location>
</feature>
<evidence type="ECO:0000313" key="7">
    <source>
        <dbReference type="Proteomes" id="UP000198883"/>
    </source>
</evidence>
<dbReference type="EMBL" id="FOBN01000001">
    <property type="protein sequence ID" value="SEL88790.1"/>
    <property type="molecule type" value="Genomic_DNA"/>
</dbReference>
<keyword evidence="8" id="KW-1185">Reference proteome</keyword>
<evidence type="ECO:0000313" key="5">
    <source>
        <dbReference type="EMBL" id="MDP8084623.1"/>
    </source>
</evidence>
<protein>
    <submittedName>
        <fullName evidence="5 6">TonB-dependent receptor</fullName>
    </submittedName>
</protein>
<dbReference type="InterPro" id="IPR036942">
    <property type="entry name" value="Beta-barrel_TonB_sf"/>
</dbReference>
<dbReference type="Proteomes" id="UP000198883">
    <property type="component" value="Unassembled WGS sequence"/>
</dbReference>
<reference evidence="6" key="1">
    <citation type="submission" date="2016-10" db="EMBL/GenBank/DDBJ databases">
        <authorList>
            <person name="de Groot N.N."/>
        </authorList>
    </citation>
    <scope>NUCLEOTIDE SEQUENCE [LARGE SCALE GENOMIC DNA]</scope>
    <source>
        <strain evidence="6">DSM 24204</strain>
    </source>
</reference>
<sequence length="903" mass="103654">MKFSNIYICIMIGLSPIASIAQNSSAEGNDNHPKITAQNSTELAPILVYGGSFAQQMGTQKLNSLEISRLPTKNGTVSDLLKSNPNVRFQNFADVSETQGEISPENVSFHGERFYNNAWLIDGMSNNDNIHPGSGNGRLLANPDGRSPAVLPAGGTQSFWINSDIIDSVTVYDSNISAKYGQFTGGVIDAKLKDPSFDEKISGSISYRTTRDAWTKFHTYGNTAEEKEKNEENFKKADELYYQPKFTKHNYAVNVNIPVNDRTAVMFSYNKASSRIPFFNRRSQDWNEQKRDSETFLLKGSHELTNRDMLKLSLMHSPHSSKYFANSRADSGYTNIGGGNRIALDWKHLFDSSTLSTKITWKKSGNKIKHDRSEYYSWGKAKYVWVRDPVTNKRKRVLEMYKNSPCPKSYNYISLNCDIGGFGEYDTYRRSLVLKQDLQIDTFKFGNTEHNFSMGWKADLAKAGFNRKTELYTYTASKIKKPTDPKYSCKEGDSTCIEGEQFIKIKNFYPIKNTVVNNNHYSVYFEDNIKYKQFEITPGIRIDYDQYLGNTDIAPRLTASYNVFNDKNTRIFGGVNRYYADSMLSSALRDDLQKSIKYYYRSKPQDDFMLKVPNRVNPNWTRSGVDKLKTPYSDEFNLGMSQRFGNTEWTAKWVHRKAKDQFSSRYAGKQKVEYIDPKTKKIRTYKENWYNLTNEGSSTSDSYTLTGRLMKPFETKYTTISWNLGASYSKTKSNFDIDHSSARQADYDDVITKEQQIDKVVFDGKLINKGDMPSLDFNRPWTLFANINFDFPSIRLNWSNRLNYTAPYQMYVTDNCENNNYASVCGKYAGEDIDVYEKQNFKKRFSLDWHFAYTQPIGKTNLELNLDVLNVLNSTIESASPSNATKVSYKAGRQFWLGAKYSW</sequence>
<feature type="chain" id="PRO_5011634214" evidence="4">
    <location>
        <begin position="22"/>
        <end position="903"/>
    </location>
</feature>
<dbReference type="GO" id="GO:0009279">
    <property type="term" value="C:cell outer membrane"/>
    <property type="evidence" value="ECO:0007669"/>
    <property type="project" value="UniProtKB-SubCell"/>
</dbReference>
<keyword evidence="3" id="KW-0998">Cell outer membrane</keyword>
<proteinExistence type="predicted"/>
<dbReference type="Gene3D" id="2.40.170.20">
    <property type="entry name" value="TonB-dependent receptor, beta-barrel domain"/>
    <property type="match status" value="1"/>
</dbReference>
<evidence type="ECO:0000256" key="4">
    <source>
        <dbReference type="SAM" id="SignalP"/>
    </source>
</evidence>
<evidence type="ECO:0000313" key="8">
    <source>
        <dbReference type="Proteomes" id="UP001224812"/>
    </source>
</evidence>
<dbReference type="RefSeq" id="WP_090919269.1">
    <property type="nucleotide sequence ID" value="NZ_CP016180.1"/>
</dbReference>
<evidence type="ECO:0000256" key="2">
    <source>
        <dbReference type="ARBA" id="ARBA00023136"/>
    </source>
</evidence>
<dbReference type="GeneID" id="83544817"/>
<keyword evidence="2" id="KW-0472">Membrane</keyword>
<gene>
    <name evidence="5" type="ORF">QJT92_01570</name>
    <name evidence="6" type="ORF">SAMN05444853_10136</name>
</gene>
<dbReference type="Gene3D" id="2.170.130.10">
    <property type="entry name" value="TonB-dependent receptor, plug domain"/>
    <property type="match status" value="1"/>
</dbReference>
<comment type="subcellular location">
    <subcellularLocation>
        <location evidence="1">Cell outer membrane</location>
    </subcellularLocation>
</comment>
<dbReference type="Proteomes" id="UP001224812">
    <property type="component" value="Unassembled WGS sequence"/>
</dbReference>